<dbReference type="NCBIfam" id="NF005688">
    <property type="entry name" value="PRK07488.1"/>
    <property type="match status" value="1"/>
</dbReference>
<organism evidence="6 7">
    <name type="scientific">Roseibium aggregatum</name>
    <dbReference type="NCBI Taxonomy" id="187304"/>
    <lineage>
        <taxon>Bacteria</taxon>
        <taxon>Pseudomonadati</taxon>
        <taxon>Pseudomonadota</taxon>
        <taxon>Alphaproteobacteria</taxon>
        <taxon>Hyphomicrobiales</taxon>
        <taxon>Stappiaceae</taxon>
        <taxon>Roseibium</taxon>
    </lineage>
</organism>
<dbReference type="PROSITE" id="PS00571">
    <property type="entry name" value="AMIDASES"/>
    <property type="match status" value="1"/>
</dbReference>
<dbReference type="InterPro" id="IPR000120">
    <property type="entry name" value="Amidase"/>
</dbReference>
<dbReference type="Pfam" id="PF01425">
    <property type="entry name" value="Amidase"/>
    <property type="match status" value="1"/>
</dbReference>
<dbReference type="Gene3D" id="3.90.1300.10">
    <property type="entry name" value="Amidase signature (AS) domain"/>
    <property type="match status" value="1"/>
</dbReference>
<dbReference type="GO" id="GO:0016787">
    <property type="term" value="F:hydrolase activity"/>
    <property type="evidence" value="ECO:0007669"/>
    <property type="project" value="UniProtKB-KW"/>
</dbReference>
<protein>
    <recommendedName>
        <fullName evidence="3">Indoleacetamide hydrolase</fullName>
    </recommendedName>
</protein>
<evidence type="ECO:0000259" key="5">
    <source>
        <dbReference type="Pfam" id="PF01425"/>
    </source>
</evidence>
<evidence type="ECO:0000313" key="7">
    <source>
        <dbReference type="Proteomes" id="UP000598467"/>
    </source>
</evidence>
<proteinExistence type="inferred from homology"/>
<comment type="caution">
    <text evidence="6">The sequence shown here is derived from an EMBL/GenBank/DDBJ whole genome shotgun (WGS) entry which is preliminary data.</text>
</comment>
<evidence type="ECO:0000313" key="6">
    <source>
        <dbReference type="EMBL" id="MBD1546925.1"/>
    </source>
</evidence>
<evidence type="ECO:0000256" key="1">
    <source>
        <dbReference type="ARBA" id="ARBA00003871"/>
    </source>
</evidence>
<feature type="domain" description="Amidase" evidence="5">
    <location>
        <begin position="47"/>
        <end position="474"/>
    </location>
</feature>
<comment type="similarity">
    <text evidence="2">Belongs to the amidase family.</text>
</comment>
<accession>A0A926S673</accession>
<dbReference type="InterPro" id="IPR023631">
    <property type="entry name" value="Amidase_dom"/>
</dbReference>
<name>A0A926S673_9HYPH</name>
<evidence type="ECO:0000256" key="2">
    <source>
        <dbReference type="ARBA" id="ARBA00009199"/>
    </source>
</evidence>
<feature type="chain" id="PRO_5036838414" description="Indoleacetamide hydrolase" evidence="4">
    <location>
        <begin position="22"/>
        <end position="490"/>
    </location>
</feature>
<dbReference type="InterPro" id="IPR036928">
    <property type="entry name" value="AS_sf"/>
</dbReference>
<keyword evidence="6" id="KW-0378">Hydrolase</keyword>
<dbReference type="PANTHER" id="PTHR11895:SF151">
    <property type="entry name" value="GLUTAMYL-TRNA(GLN) AMIDOTRANSFERASE SUBUNIT A"/>
    <property type="match status" value="1"/>
</dbReference>
<evidence type="ECO:0000256" key="3">
    <source>
        <dbReference type="ARBA" id="ARBA00021874"/>
    </source>
</evidence>
<feature type="signal peptide" evidence="4">
    <location>
        <begin position="1"/>
        <end position="21"/>
    </location>
</feature>
<evidence type="ECO:0000256" key="4">
    <source>
        <dbReference type="SAM" id="SignalP"/>
    </source>
</evidence>
<sequence>MKTRLQTAVLALALAATPAFAADDLTSLTAGEAAKAIADGKITSESLVEALLANAKANEAGHAFITLDGDGALAAARAADAAIAKGEAAGPLAGVPIVVKDNISAAGLPTTAGTPALKDWVPATDAPVLAKLKAAGAILLGKTNMHELAFGITSNNAAFGAVANAYDPSRFAGGSSGGTGAAVGGRMAPAGLGTDTGGSVRIPSALNGVAGLRPSVGRYPQGGIVPISHTRDTAGPIARSIADLVLFDGVITGDATTIEPADPKSLRIGVPSAFNDNVDPETGRLMTAALKALEDAGATLVPLDMSDVAALNDKIGFPVALWEAKGDISAFLKDNGTGITIEDVAAKVASPDVKFVFDELILGDKAIPEEVYLAAINDFRPKLQALYAETFVVNDLDAIAFPTTPLPAQPIAGSDETVKLNGQDVPTFPTFIRNTDPGSNAGIPGLTLPVGLTKDGLPVGLELDGPAFSDRHLLAIGLTLEGLLPAMPAP</sequence>
<dbReference type="RefSeq" id="WP_190291672.1">
    <property type="nucleotide sequence ID" value="NZ_JABFCZ010000011.1"/>
</dbReference>
<dbReference type="InterPro" id="IPR020556">
    <property type="entry name" value="Amidase_CS"/>
</dbReference>
<comment type="function">
    <text evidence="1">Hydrolyzes indole-3-acetamide (IAM) into indole-3-acetic acid (IAA).</text>
</comment>
<reference evidence="6" key="1">
    <citation type="submission" date="2020-05" db="EMBL/GenBank/DDBJ databases">
        <title>Identification of trans-AT polyketide cluster in two marine bacteria, producers of a novel glutaramide-containing polyketide sesbanimide D and analogs.</title>
        <authorList>
            <person name="Kacar D."/>
            <person name="Rodriguez P."/>
            <person name="Canedo L."/>
            <person name="Gonzalez E."/>
            <person name="Galan B."/>
            <person name="De La Calle F."/>
            <person name="Garcia J.L."/>
        </authorList>
    </citation>
    <scope>NUCLEOTIDE SEQUENCE</scope>
    <source>
        <strain evidence="6">PHM038</strain>
    </source>
</reference>
<dbReference type="Proteomes" id="UP000598467">
    <property type="component" value="Unassembled WGS sequence"/>
</dbReference>
<keyword evidence="4" id="KW-0732">Signal</keyword>
<dbReference type="SUPFAM" id="SSF75304">
    <property type="entry name" value="Amidase signature (AS) enzymes"/>
    <property type="match status" value="1"/>
</dbReference>
<dbReference type="EMBL" id="JABFCZ010000011">
    <property type="protein sequence ID" value="MBD1546925.1"/>
    <property type="molecule type" value="Genomic_DNA"/>
</dbReference>
<dbReference type="AlphaFoldDB" id="A0A926S673"/>
<gene>
    <name evidence="6" type="primary">iaaH</name>
    <name evidence="6" type="ORF">HK439_11680</name>
</gene>
<dbReference type="PANTHER" id="PTHR11895">
    <property type="entry name" value="TRANSAMIDASE"/>
    <property type="match status" value="1"/>
</dbReference>